<dbReference type="InterPro" id="IPR052949">
    <property type="entry name" value="PA_immunity-related"/>
</dbReference>
<organism evidence="2 3">
    <name type="scientific">Amazonocrinis nigriterrae CENA67</name>
    <dbReference type="NCBI Taxonomy" id="2794033"/>
    <lineage>
        <taxon>Bacteria</taxon>
        <taxon>Bacillati</taxon>
        <taxon>Cyanobacteriota</taxon>
        <taxon>Cyanophyceae</taxon>
        <taxon>Nostocales</taxon>
        <taxon>Nostocaceae</taxon>
        <taxon>Amazonocrinis</taxon>
        <taxon>Amazonocrinis nigriterrae</taxon>
    </lineage>
</organism>
<evidence type="ECO:0000313" key="2">
    <source>
        <dbReference type="EMBL" id="MBH8567214.1"/>
    </source>
</evidence>
<dbReference type="InterPro" id="IPR001646">
    <property type="entry name" value="5peptide_repeat"/>
</dbReference>
<evidence type="ECO:0000256" key="1">
    <source>
        <dbReference type="SAM" id="MobiDB-lite"/>
    </source>
</evidence>
<gene>
    <name evidence="2" type="ORF">I8748_34555</name>
</gene>
<accession>A0A8J7LAY7</accession>
<feature type="region of interest" description="Disordered" evidence="1">
    <location>
        <begin position="586"/>
        <end position="617"/>
    </location>
</feature>
<dbReference type="EMBL" id="JAECZC010000112">
    <property type="protein sequence ID" value="MBH8567214.1"/>
    <property type="molecule type" value="Genomic_DNA"/>
</dbReference>
<comment type="caution">
    <text evidence="2">The sequence shown here is derived from an EMBL/GenBank/DDBJ whole genome shotgun (WGS) entry which is preliminary data.</text>
</comment>
<dbReference type="PANTHER" id="PTHR42999:SF1">
    <property type="entry name" value="PENTAPEPTIDE REPEAT-CONTAINING PROTEIN"/>
    <property type="match status" value="1"/>
</dbReference>
<dbReference type="RefSeq" id="WP_198128938.1">
    <property type="nucleotide sequence ID" value="NZ_JAECZC010000112.1"/>
</dbReference>
<dbReference type="PANTHER" id="PTHR42999">
    <property type="entry name" value="ANTIBIOTIC RESISTANCE PROTEIN MCBG"/>
    <property type="match status" value="1"/>
</dbReference>
<dbReference type="SUPFAM" id="SSF141571">
    <property type="entry name" value="Pentapeptide repeat-like"/>
    <property type="match status" value="2"/>
</dbReference>
<dbReference type="Pfam" id="PF13599">
    <property type="entry name" value="Pentapeptide_4"/>
    <property type="match status" value="1"/>
</dbReference>
<reference evidence="2 3" key="1">
    <citation type="journal article" date="2021" name="Int. J. Syst. Evol. Microbiol.">
        <title>Amazonocrinis nigriterrae gen. nov., sp. nov., Atlanticothrix silvestris gen. nov., sp. nov. and Dendronalium phyllosphericum gen. nov., sp. nov., nostocacean cyanobacteria from Brazilian environments.</title>
        <authorList>
            <person name="Alvarenga D.O."/>
            <person name="Andreote A.P.D."/>
            <person name="Branco L.H.Z."/>
            <person name="Delbaje E."/>
            <person name="Cruz R.B."/>
            <person name="Varani A.M."/>
            <person name="Fiore M.F."/>
        </authorList>
    </citation>
    <scope>NUCLEOTIDE SEQUENCE [LARGE SCALE GENOMIC DNA]</scope>
    <source>
        <strain evidence="2 3">CENA67</strain>
    </source>
</reference>
<protein>
    <submittedName>
        <fullName evidence="2">Pentapeptide repeat-containing protein</fullName>
    </submittedName>
</protein>
<dbReference type="AlphaFoldDB" id="A0A8J7LAY7"/>
<sequence>MKISFDIGPRERNITAPEAFDISYEHKGCICNVMVYGDINKPQVLIVPFTPLPAIPISRYWFFMNISWSKLDGFEFNQYSDPEISISLEKTVGILKGTDKILINNGFLTLTFRAEVNQTDLSKNDPIIFLKKCREFGIRVANVEFSELRILDKVNFSGIRLYNVAFLKSDLIEADFNNSHFNDVKFINSNLERANFTNCLFSKVEFKKVRLKESVFDNCRVVYNKSRIQNNEILIFEDCDLTKSRFIKAKICSNLENSNLSLTNFTEVQFVACKIYDCTLQGTIFTKSVFTTYGTQSDKSHKQNINIAESITCRIGTKPLLATNGIVTSKGNINNCKFDSALMNYIDISNNIIQDTDFEGAYLLKAKLYNCKFIRTTFNGKTLKSADISDTNLSFSIFDQCNLSEVKLHRARMIETKIEKSDLVKANFYNASLTSSYFIESNLTGADFRYADLTLLNLDKCHLNSAKFFHTQRGGLNLNIVIVTNESDKQAQNNKVYQTSCFIDCIDWSPKGDGEIQIDKNSFLSIVSGDKSAVAVISNLSKEGAQFILNTYATANAKNAGNDLIDGSTNIDGDVHNSEILGASIETEQVVEQSQEESSEIHNSYSDESSNQEDEQR</sequence>
<proteinExistence type="predicted"/>
<dbReference type="Proteomes" id="UP000632766">
    <property type="component" value="Unassembled WGS sequence"/>
</dbReference>
<evidence type="ECO:0000313" key="3">
    <source>
        <dbReference type="Proteomes" id="UP000632766"/>
    </source>
</evidence>
<dbReference type="Gene3D" id="2.160.20.80">
    <property type="entry name" value="E3 ubiquitin-protein ligase SopA"/>
    <property type="match status" value="3"/>
</dbReference>
<dbReference type="Pfam" id="PF00805">
    <property type="entry name" value="Pentapeptide"/>
    <property type="match status" value="3"/>
</dbReference>
<name>A0A8J7LAY7_9NOST</name>
<keyword evidence="3" id="KW-1185">Reference proteome</keyword>